<name>A0A0F9G1T1_9ZZZZ</name>
<reference evidence="1" key="1">
    <citation type="journal article" date="2015" name="Nature">
        <title>Complex archaea that bridge the gap between prokaryotes and eukaryotes.</title>
        <authorList>
            <person name="Spang A."/>
            <person name="Saw J.H."/>
            <person name="Jorgensen S.L."/>
            <person name="Zaremba-Niedzwiedzka K."/>
            <person name="Martijn J."/>
            <person name="Lind A.E."/>
            <person name="van Eijk R."/>
            <person name="Schleper C."/>
            <person name="Guy L."/>
            <person name="Ettema T.J."/>
        </authorList>
    </citation>
    <scope>NUCLEOTIDE SEQUENCE</scope>
</reference>
<sequence>MRGPTVLNEISANEVIIAVKARLKHKRDEYFRESREAAVRAQVCVDWLDVLDHEIRQQEKFHPVVEGSAPPQGEKP</sequence>
<dbReference type="AlphaFoldDB" id="A0A0F9G1T1"/>
<gene>
    <name evidence="1" type="ORF">LCGC14_2174450</name>
</gene>
<protein>
    <submittedName>
        <fullName evidence="1">Uncharacterized protein</fullName>
    </submittedName>
</protein>
<comment type="caution">
    <text evidence="1">The sequence shown here is derived from an EMBL/GenBank/DDBJ whole genome shotgun (WGS) entry which is preliminary data.</text>
</comment>
<accession>A0A0F9G1T1</accession>
<evidence type="ECO:0000313" key="1">
    <source>
        <dbReference type="EMBL" id="KKL63505.1"/>
    </source>
</evidence>
<organism evidence="1">
    <name type="scientific">marine sediment metagenome</name>
    <dbReference type="NCBI Taxonomy" id="412755"/>
    <lineage>
        <taxon>unclassified sequences</taxon>
        <taxon>metagenomes</taxon>
        <taxon>ecological metagenomes</taxon>
    </lineage>
</organism>
<proteinExistence type="predicted"/>
<dbReference type="EMBL" id="LAZR01028146">
    <property type="protein sequence ID" value="KKL63505.1"/>
    <property type="molecule type" value="Genomic_DNA"/>
</dbReference>